<dbReference type="InterPro" id="IPR043504">
    <property type="entry name" value="Peptidase_S1_PA_chymotrypsin"/>
</dbReference>
<dbReference type="InterPro" id="IPR000615">
    <property type="entry name" value="Bestrophin"/>
</dbReference>
<dbReference type="InterPro" id="IPR009003">
    <property type="entry name" value="Peptidase_S1_PA"/>
</dbReference>
<dbReference type="SUPFAM" id="SSF50494">
    <property type="entry name" value="Trypsin-like serine proteases"/>
    <property type="match status" value="1"/>
</dbReference>
<evidence type="ECO:0000256" key="9">
    <source>
        <dbReference type="SAM" id="Phobius"/>
    </source>
</evidence>
<dbReference type="EMBL" id="CP090894">
    <property type="protein sequence ID" value="ULT94743.1"/>
    <property type="molecule type" value="Genomic_DNA"/>
</dbReference>
<organism evidence="11 12">
    <name type="scientific">Caenorhabditis briggsae</name>
    <dbReference type="NCBI Taxonomy" id="6238"/>
    <lineage>
        <taxon>Eukaryota</taxon>
        <taxon>Metazoa</taxon>
        <taxon>Ecdysozoa</taxon>
        <taxon>Nematoda</taxon>
        <taxon>Chromadorea</taxon>
        <taxon>Rhabditida</taxon>
        <taxon>Rhabditina</taxon>
        <taxon>Rhabditomorpha</taxon>
        <taxon>Rhabditoidea</taxon>
        <taxon>Rhabditidae</taxon>
        <taxon>Peloderinae</taxon>
        <taxon>Caenorhabditis</taxon>
    </lineage>
</organism>
<feature type="transmembrane region" description="Helical" evidence="9">
    <location>
        <begin position="522"/>
        <end position="546"/>
    </location>
</feature>
<accession>A0AAE9D4T5</accession>
<comment type="similarity">
    <text evidence="6">Belongs to the anion channel-forming bestrophin (TC 1.A.46) family. Calcium-sensitive chloride channel subfamily.</text>
</comment>
<comment type="subcellular location">
    <subcellularLocation>
        <location evidence="1">Membrane</location>
        <topology evidence="1">Multi-pass membrane protein</topology>
    </subcellularLocation>
</comment>
<evidence type="ECO:0000256" key="5">
    <source>
        <dbReference type="ARBA" id="ARBA00023157"/>
    </source>
</evidence>
<sequence>MYTLRNIPTLNIDYSIGLNFCEQSYRPFFSFRIIGGSDVDTGVNWMSKLISYGDDHQGILCGATVVDNYWLLTAAHCALQLQKRSFIYVRKPSNNKEYTFPIREAYVHSGYNNQTADNDIALLKISSDLSTHGIKPVCLVKDDSQIRKEYKNGVVIGYGLTLGEDASGGPKLVNSQTLQSTAVPIIPDVECVKTWRFLSLLSVKITNSQICAGSYLHGTAPGDSGGPLLIRKTDGEYVQIGITSYGADGLDGVVDQGKFPGVYTRVSKYVPWIETVIGKTSKTRSSTSSSSTSHFPLFSIFCLLLALLSRNFFYTFFSNDDILLWKLLPPSTAMEGIHLEITPHFFDWADPDETKGYRKIFKVMCNEFHEYTKMIPLTFLLGFYVSNVVSRWWRQFECLKWPEDFLSILCLLLPSKESRPARHQIARYLNLTSALAWRDVSTKIRLRFPCLRNIIDAGLLTEKEYEKLQDINEPSPGIRWLTPLHWVQQLIDAEIAAGRGSVNYVSVAMNELKAFRISFRRLYCHDWVCVPLVYTQVAALATYSYFFFCLFGRQDLNHDDFYSLDSFFPLFTVVQFLFFVGWFKVGQDLMRPFGLDDDDFELSYILDRNIVTSFTIVDSLQDDDPPKFEEDVFWKHHSEQQQMHQNMFLPKVPSSLKWGRIDLSRNAHKHPPKLHTYLEMKNQDPEEYKNRKNNKFIACLDSLDLLKEFKYLEEKYSYEACDIDLKSGFIFEINRLRCKCSISFDPNSAIPTLYFEKDLMKKWPMELHKYCVELFRTTPELEMIMNLKDSSDLHESQTTKVLYLHSSLKSLDPRIADEFFEKANIQNSFSTVLQRLEGFVSDDSKLWNITNRGSCMEGLFDGIQTIRWDPEKRQAKYASNASFQTIWEYRFGQGCRFLNLPSFWPNELDCSDAFDIVRESDGFIASVKVDFENSVLRARLDTRKGSANENMDGETEKTESQTIAYYKKENKGE</sequence>
<protein>
    <recommendedName>
        <fullName evidence="10">Peptidase S1 domain-containing protein</fullName>
    </recommendedName>
</protein>
<keyword evidence="2 9" id="KW-0812">Transmembrane</keyword>
<evidence type="ECO:0000256" key="7">
    <source>
        <dbReference type="RuleBase" id="RU363034"/>
    </source>
</evidence>
<evidence type="ECO:0000256" key="1">
    <source>
        <dbReference type="ARBA" id="ARBA00004141"/>
    </source>
</evidence>
<reference evidence="11 12" key="1">
    <citation type="submission" date="2022-05" db="EMBL/GenBank/DDBJ databases">
        <title>Chromosome-level reference genomes for two strains of Caenorhabditis briggsae: an improved platform for comparative genomics.</title>
        <authorList>
            <person name="Stevens L."/>
            <person name="Andersen E.C."/>
        </authorList>
    </citation>
    <scope>NUCLEOTIDE SEQUENCE [LARGE SCALE GENOMIC DNA]</scope>
    <source>
        <strain evidence="11">QX1410_ONT</strain>
        <tissue evidence="11">Whole-organism</tissue>
    </source>
</reference>
<dbReference type="GO" id="GO:0016020">
    <property type="term" value="C:membrane"/>
    <property type="evidence" value="ECO:0007669"/>
    <property type="project" value="UniProtKB-SubCell"/>
</dbReference>
<evidence type="ECO:0000259" key="10">
    <source>
        <dbReference type="PROSITE" id="PS50240"/>
    </source>
</evidence>
<keyword evidence="7" id="KW-0645">Protease</keyword>
<feature type="domain" description="Peptidase S1" evidence="10">
    <location>
        <begin position="33"/>
        <end position="278"/>
    </location>
</feature>
<dbReference type="Pfam" id="PF00089">
    <property type="entry name" value="Trypsin"/>
    <property type="match status" value="1"/>
</dbReference>
<dbReference type="Proteomes" id="UP000827892">
    <property type="component" value="Chromosome IV"/>
</dbReference>
<keyword evidence="7" id="KW-0720">Serine protease</keyword>
<dbReference type="InterPro" id="IPR033116">
    <property type="entry name" value="TRYPSIN_SER"/>
</dbReference>
<dbReference type="Pfam" id="PF01062">
    <property type="entry name" value="Bestrophin"/>
    <property type="match status" value="1"/>
</dbReference>
<proteinExistence type="inferred from homology"/>
<dbReference type="PANTHER" id="PTHR10736:SF60">
    <property type="entry name" value="BESTROPHIN HOMOLOG 9"/>
    <property type="match status" value="1"/>
</dbReference>
<evidence type="ECO:0000313" key="11">
    <source>
        <dbReference type="EMBL" id="ULT94743.1"/>
    </source>
</evidence>
<dbReference type="PANTHER" id="PTHR10736">
    <property type="entry name" value="BESTROPHIN"/>
    <property type="match status" value="1"/>
</dbReference>
<dbReference type="GO" id="GO:0005254">
    <property type="term" value="F:chloride channel activity"/>
    <property type="evidence" value="ECO:0007669"/>
    <property type="project" value="InterPro"/>
</dbReference>
<dbReference type="SMART" id="SM00020">
    <property type="entry name" value="Tryp_SPc"/>
    <property type="match status" value="1"/>
</dbReference>
<keyword evidence="5" id="KW-1015">Disulfide bond</keyword>
<keyword evidence="7" id="KW-0378">Hydrolase</keyword>
<dbReference type="PROSITE" id="PS00135">
    <property type="entry name" value="TRYPSIN_SER"/>
    <property type="match status" value="1"/>
</dbReference>
<evidence type="ECO:0000313" key="12">
    <source>
        <dbReference type="Proteomes" id="UP000827892"/>
    </source>
</evidence>
<dbReference type="AlphaFoldDB" id="A0AAE9D4T5"/>
<keyword evidence="3 9" id="KW-1133">Transmembrane helix</keyword>
<dbReference type="InterPro" id="IPR001314">
    <property type="entry name" value="Peptidase_S1A"/>
</dbReference>
<evidence type="ECO:0000256" key="8">
    <source>
        <dbReference type="SAM" id="MobiDB-lite"/>
    </source>
</evidence>
<evidence type="ECO:0000256" key="4">
    <source>
        <dbReference type="ARBA" id="ARBA00023136"/>
    </source>
</evidence>
<evidence type="ECO:0000256" key="3">
    <source>
        <dbReference type="ARBA" id="ARBA00022989"/>
    </source>
</evidence>
<evidence type="ECO:0000256" key="6">
    <source>
        <dbReference type="ARBA" id="ARBA00034769"/>
    </source>
</evidence>
<name>A0AAE9D4T5_CAEBR</name>
<dbReference type="PROSITE" id="PS50240">
    <property type="entry name" value="TRYPSIN_DOM"/>
    <property type="match status" value="1"/>
</dbReference>
<feature type="region of interest" description="Disordered" evidence="8">
    <location>
        <begin position="946"/>
        <end position="973"/>
    </location>
</feature>
<feature type="transmembrane region" description="Helical" evidence="9">
    <location>
        <begin position="566"/>
        <end position="583"/>
    </location>
</feature>
<dbReference type="PROSITE" id="PS00134">
    <property type="entry name" value="TRYPSIN_HIS"/>
    <property type="match status" value="1"/>
</dbReference>
<dbReference type="Gene3D" id="2.40.10.10">
    <property type="entry name" value="Trypsin-like serine proteases"/>
    <property type="match status" value="1"/>
</dbReference>
<dbReference type="PRINTS" id="PR00722">
    <property type="entry name" value="CHYMOTRYPSIN"/>
</dbReference>
<dbReference type="InterPro" id="IPR018114">
    <property type="entry name" value="TRYPSIN_HIS"/>
</dbReference>
<dbReference type="GO" id="GO:0006508">
    <property type="term" value="P:proteolysis"/>
    <property type="evidence" value="ECO:0007669"/>
    <property type="project" value="UniProtKB-KW"/>
</dbReference>
<gene>
    <name evidence="11" type="ORF">L3Y34_003888</name>
</gene>
<dbReference type="GO" id="GO:0004252">
    <property type="term" value="F:serine-type endopeptidase activity"/>
    <property type="evidence" value="ECO:0007669"/>
    <property type="project" value="InterPro"/>
</dbReference>
<dbReference type="CDD" id="cd00190">
    <property type="entry name" value="Tryp_SPc"/>
    <property type="match status" value="1"/>
</dbReference>
<evidence type="ECO:0000256" key="2">
    <source>
        <dbReference type="ARBA" id="ARBA00022692"/>
    </source>
</evidence>
<dbReference type="InterPro" id="IPR021134">
    <property type="entry name" value="Bestrophin-like"/>
</dbReference>
<dbReference type="InterPro" id="IPR001254">
    <property type="entry name" value="Trypsin_dom"/>
</dbReference>
<keyword evidence="4 9" id="KW-0472">Membrane</keyword>